<dbReference type="EMBL" id="WIXE01000588">
    <property type="protein sequence ID" value="KAK5986461.1"/>
    <property type="molecule type" value="Genomic_DNA"/>
</dbReference>
<dbReference type="Gene3D" id="2.60.120.620">
    <property type="entry name" value="q2cbj1_9rhob like domain"/>
    <property type="match status" value="1"/>
</dbReference>
<evidence type="ECO:0000256" key="2">
    <source>
        <dbReference type="ARBA" id="ARBA00022896"/>
    </source>
</evidence>
<sequence length="135" mass="15964">MLVIFRDFAPEHYIENFLVDVGELKMVEQEVVKEGQENVSESRPSRRANGTWIDHRASDGVARIFRRAVSFLPSVNYSMSEQWLVLKYRPGGHYAPHHDYISYSSPETYDFWMKNYGNRMATFFWSYSLLKRVEV</sequence>
<dbReference type="Proteomes" id="UP001331761">
    <property type="component" value="Unassembled WGS sequence"/>
</dbReference>
<organism evidence="4 5">
    <name type="scientific">Trichostrongylus colubriformis</name>
    <name type="common">Black scour worm</name>
    <dbReference type="NCBI Taxonomy" id="6319"/>
    <lineage>
        <taxon>Eukaryota</taxon>
        <taxon>Metazoa</taxon>
        <taxon>Ecdysozoa</taxon>
        <taxon>Nematoda</taxon>
        <taxon>Chromadorea</taxon>
        <taxon>Rhabditida</taxon>
        <taxon>Rhabditina</taxon>
        <taxon>Rhabditomorpha</taxon>
        <taxon>Strongyloidea</taxon>
        <taxon>Trichostrongylidae</taxon>
        <taxon>Trichostrongylus</taxon>
    </lineage>
</organism>
<dbReference type="GO" id="GO:0005783">
    <property type="term" value="C:endoplasmic reticulum"/>
    <property type="evidence" value="ECO:0007669"/>
    <property type="project" value="TreeGrafter"/>
</dbReference>
<evidence type="ECO:0000313" key="5">
    <source>
        <dbReference type="Proteomes" id="UP001331761"/>
    </source>
</evidence>
<keyword evidence="3" id="KW-0408">Iron</keyword>
<proteinExistence type="predicted"/>
<dbReference type="GO" id="GO:0004656">
    <property type="term" value="F:procollagen-proline 4-dioxygenase activity"/>
    <property type="evidence" value="ECO:0007669"/>
    <property type="project" value="TreeGrafter"/>
</dbReference>
<dbReference type="AlphaFoldDB" id="A0AAN8IUI9"/>
<protein>
    <recommendedName>
        <fullName evidence="6">Prolyl 4-hydroxylase alpha subunit domain-containing protein</fullName>
    </recommendedName>
</protein>
<evidence type="ECO:0000256" key="3">
    <source>
        <dbReference type="ARBA" id="ARBA00023004"/>
    </source>
</evidence>
<gene>
    <name evidence="4" type="ORF">GCK32_005820</name>
</gene>
<keyword evidence="1" id="KW-0479">Metal-binding</keyword>
<dbReference type="GO" id="GO:0031418">
    <property type="term" value="F:L-ascorbic acid binding"/>
    <property type="evidence" value="ECO:0007669"/>
    <property type="project" value="UniProtKB-KW"/>
</dbReference>
<keyword evidence="5" id="KW-1185">Reference proteome</keyword>
<comment type="caution">
    <text evidence="4">The sequence shown here is derived from an EMBL/GenBank/DDBJ whole genome shotgun (WGS) entry which is preliminary data.</text>
</comment>
<dbReference type="GO" id="GO:0046872">
    <property type="term" value="F:metal ion binding"/>
    <property type="evidence" value="ECO:0007669"/>
    <property type="project" value="UniProtKB-KW"/>
</dbReference>
<dbReference type="PANTHER" id="PTHR10869">
    <property type="entry name" value="PROLYL 4-HYDROXYLASE ALPHA SUBUNIT"/>
    <property type="match status" value="1"/>
</dbReference>
<evidence type="ECO:0000313" key="4">
    <source>
        <dbReference type="EMBL" id="KAK5986461.1"/>
    </source>
</evidence>
<dbReference type="PANTHER" id="PTHR10869:SF210">
    <property type="entry name" value="FE2OG DIOXYGENASE DOMAIN-CONTAINING PROTEIN"/>
    <property type="match status" value="1"/>
</dbReference>
<name>A0AAN8IUI9_TRICO</name>
<keyword evidence="2" id="KW-0847">Vitamin C</keyword>
<evidence type="ECO:0008006" key="6">
    <source>
        <dbReference type="Google" id="ProtNLM"/>
    </source>
</evidence>
<reference evidence="4 5" key="1">
    <citation type="submission" date="2019-10" db="EMBL/GenBank/DDBJ databases">
        <title>Assembly and Annotation for the nematode Trichostrongylus colubriformis.</title>
        <authorList>
            <person name="Martin J."/>
        </authorList>
    </citation>
    <scope>NUCLEOTIDE SEQUENCE [LARGE SCALE GENOMIC DNA]</scope>
    <source>
        <strain evidence="4">G859</strain>
        <tissue evidence="4">Whole worm</tissue>
    </source>
</reference>
<accession>A0AAN8IUI9</accession>
<dbReference type="InterPro" id="IPR045054">
    <property type="entry name" value="P4HA-like"/>
</dbReference>
<evidence type="ECO:0000256" key="1">
    <source>
        <dbReference type="ARBA" id="ARBA00022723"/>
    </source>
</evidence>